<dbReference type="AlphaFoldDB" id="A0A4P9W4A7"/>
<sequence length="463" mass="50525">MPTPLLIAIPGGCLDTQLPMANATQLVLVAWAHPRAAALFIDTDYVVTKPVVTVLVSDVPCAVPLFVSGSDAVFLSKLFRRATSYFRSHSNHVRPRPMRLRICAYSPRLHLNISSLESKHSSPLLNPFLLENTISDTLTLVSTNMDLAVVALKAYRETPAVADPLLDVAYRACAAYLALARRRRAAWCLPPGFTLAVDAAIMACRRWGALPPPREEAALCTVLLSMCSGTCSNGFVGLAEWTGFMGERPFVPAPAFAGLRGSSRPRPLESHFLDGGLDQCEPRHRELSEAEGSFLRWPGTLAARSNRRGITSSDLGRSAFVCQSYHRAQSFNSSVSVATIRALQSHRPLLPARGVSLTRLCIGGPKRRTSADLALLLPHPVPLLQSLHLVGRHSASVLVHLSHHLPALRDLGVDDSVDEKELKASVHPCVSLYHFSSIYASYDARPWLITSQRWDCLVGMTPP</sequence>
<keyword evidence="2" id="KW-1185">Reference proteome</keyword>
<accession>A0A4P9W4A7</accession>
<organism evidence="1 2">
    <name type="scientific">Blyttiomyces helicus</name>
    <dbReference type="NCBI Taxonomy" id="388810"/>
    <lineage>
        <taxon>Eukaryota</taxon>
        <taxon>Fungi</taxon>
        <taxon>Fungi incertae sedis</taxon>
        <taxon>Chytridiomycota</taxon>
        <taxon>Chytridiomycota incertae sedis</taxon>
        <taxon>Chytridiomycetes</taxon>
        <taxon>Chytridiomycetes incertae sedis</taxon>
        <taxon>Blyttiomyces</taxon>
    </lineage>
</organism>
<evidence type="ECO:0000313" key="2">
    <source>
        <dbReference type="Proteomes" id="UP000269721"/>
    </source>
</evidence>
<protein>
    <submittedName>
        <fullName evidence="1">Uncharacterized protein</fullName>
    </submittedName>
</protein>
<gene>
    <name evidence="1" type="ORF">BDK51DRAFT_40396</name>
</gene>
<dbReference type="EMBL" id="KZ999511">
    <property type="protein sequence ID" value="RKO85006.1"/>
    <property type="molecule type" value="Genomic_DNA"/>
</dbReference>
<reference evidence="2" key="1">
    <citation type="journal article" date="2018" name="Nat. Microbiol.">
        <title>Leveraging single-cell genomics to expand the fungal tree of life.</title>
        <authorList>
            <person name="Ahrendt S.R."/>
            <person name="Quandt C.A."/>
            <person name="Ciobanu D."/>
            <person name="Clum A."/>
            <person name="Salamov A."/>
            <person name="Andreopoulos B."/>
            <person name="Cheng J.F."/>
            <person name="Woyke T."/>
            <person name="Pelin A."/>
            <person name="Henrissat B."/>
            <person name="Reynolds N.K."/>
            <person name="Benny G.L."/>
            <person name="Smith M.E."/>
            <person name="James T.Y."/>
            <person name="Grigoriev I.V."/>
        </authorList>
    </citation>
    <scope>NUCLEOTIDE SEQUENCE [LARGE SCALE GENOMIC DNA]</scope>
</reference>
<dbReference type="Proteomes" id="UP000269721">
    <property type="component" value="Unassembled WGS sequence"/>
</dbReference>
<evidence type="ECO:0000313" key="1">
    <source>
        <dbReference type="EMBL" id="RKO85006.1"/>
    </source>
</evidence>
<name>A0A4P9W4A7_9FUNG</name>
<proteinExistence type="predicted"/>